<evidence type="ECO:0000259" key="2">
    <source>
        <dbReference type="Pfam" id="PF13193"/>
    </source>
</evidence>
<dbReference type="InterPro" id="IPR020845">
    <property type="entry name" value="AMP-binding_CS"/>
</dbReference>
<dbReference type="SUPFAM" id="SSF56801">
    <property type="entry name" value="Acetyl-CoA synthetase-like"/>
    <property type="match status" value="1"/>
</dbReference>
<comment type="caution">
    <text evidence="3">The sequence shown here is derived from an EMBL/GenBank/DDBJ whole genome shotgun (WGS) entry which is preliminary data.</text>
</comment>
<evidence type="ECO:0000259" key="1">
    <source>
        <dbReference type="Pfam" id="PF00501"/>
    </source>
</evidence>
<name>A0A543CPV2_9ACTN</name>
<dbReference type="Proteomes" id="UP000316096">
    <property type="component" value="Unassembled WGS sequence"/>
</dbReference>
<dbReference type="InterPro" id="IPR042099">
    <property type="entry name" value="ANL_N_sf"/>
</dbReference>
<dbReference type="PANTHER" id="PTHR43767">
    <property type="entry name" value="LONG-CHAIN-FATTY-ACID--COA LIGASE"/>
    <property type="match status" value="1"/>
</dbReference>
<feature type="domain" description="AMP-binding enzyme C-terminal" evidence="2">
    <location>
        <begin position="379"/>
        <end position="453"/>
    </location>
</feature>
<evidence type="ECO:0000313" key="4">
    <source>
        <dbReference type="Proteomes" id="UP000316096"/>
    </source>
</evidence>
<gene>
    <name evidence="3" type="ORF">FB559_4782</name>
</gene>
<keyword evidence="4" id="KW-1185">Reference proteome</keyword>
<dbReference type="InterPro" id="IPR025110">
    <property type="entry name" value="AMP-bd_C"/>
</dbReference>
<dbReference type="Gene3D" id="3.30.300.30">
    <property type="match status" value="1"/>
</dbReference>
<dbReference type="GO" id="GO:0016878">
    <property type="term" value="F:acid-thiol ligase activity"/>
    <property type="evidence" value="ECO:0007669"/>
    <property type="project" value="UniProtKB-ARBA"/>
</dbReference>
<dbReference type="InterPro" id="IPR045851">
    <property type="entry name" value="AMP-bd_C_sf"/>
</dbReference>
<feature type="domain" description="AMP-dependent synthetase/ligase" evidence="1">
    <location>
        <begin position="15"/>
        <end position="95"/>
    </location>
</feature>
<protein>
    <submittedName>
        <fullName evidence="3">Acyl-CoA synthetase (AMP-forming)/AMP-acid ligase II</fullName>
    </submittedName>
</protein>
<feature type="domain" description="AMP-dependent synthetase/ligase" evidence="1">
    <location>
        <begin position="115"/>
        <end position="328"/>
    </location>
</feature>
<reference evidence="3 4" key="1">
    <citation type="submission" date="2019-06" db="EMBL/GenBank/DDBJ databases">
        <title>Sequencing the genomes of 1000 actinobacteria strains.</title>
        <authorList>
            <person name="Klenk H.-P."/>
        </authorList>
    </citation>
    <scope>NUCLEOTIDE SEQUENCE [LARGE SCALE GENOMIC DNA]</scope>
    <source>
        <strain evidence="3 4">DSM 102200</strain>
    </source>
</reference>
<dbReference type="RefSeq" id="WP_141957693.1">
    <property type="nucleotide sequence ID" value="NZ_VFOZ01000001.1"/>
</dbReference>
<evidence type="ECO:0000313" key="3">
    <source>
        <dbReference type="EMBL" id="TQL99126.1"/>
    </source>
</evidence>
<dbReference type="AlphaFoldDB" id="A0A543CPV2"/>
<dbReference type="OrthoDB" id="9803968at2"/>
<dbReference type="PANTHER" id="PTHR43767:SF1">
    <property type="entry name" value="NONRIBOSOMAL PEPTIDE SYNTHASE PES1 (EUROFUNG)-RELATED"/>
    <property type="match status" value="1"/>
</dbReference>
<accession>A0A543CPV2</accession>
<proteinExistence type="predicted"/>
<sequence length="466" mass="49579">MSFPDRVIQVLLTDQDRIAVEHGPRTVTRGELLAMIGKVAAGLRAAGLGPGSGVAMELGVSPESLAAYLAGYASGCRVLGVRPGLSRAQQRHLIDGGVEQVLTDEAVAKLLRGPAEPVDVRARPQDVARLIHTSGSTGRPKGCAQTYAAMSAHWSWGGAWGPATADLAARMDRYLLFGTLASAVVQDFAALCLLHGGTAVIPELGEGPLFPDVIERLRISASIMNVPRLYQMLTALSEKPVDTESLRALVVSGSPLAPHRLAETAERLGPVVFQSYGQTETGNLALLTPADIAAGVLDAVGRPQSGVEIDIRDGEIFARSPYQMTGYWRDPDQTAEVLVDGWVRTRDLGHFDDAGFLHLSGRTRDVIIVDALPVYAGPIEQVLASLPDVDQAYVVGTPDDRRGEAVHAFVVPRDGRVPDRAVLSAAVRDALGESSVPQTIEFVPEAPMAPSGKPDKRALLVLYPRP</sequence>
<dbReference type="Pfam" id="PF13193">
    <property type="entry name" value="AMP-binding_C"/>
    <property type="match status" value="1"/>
</dbReference>
<organism evidence="3 4">
    <name type="scientific">Actinoallomurus bryophytorum</name>
    <dbReference type="NCBI Taxonomy" id="1490222"/>
    <lineage>
        <taxon>Bacteria</taxon>
        <taxon>Bacillati</taxon>
        <taxon>Actinomycetota</taxon>
        <taxon>Actinomycetes</taxon>
        <taxon>Streptosporangiales</taxon>
        <taxon>Thermomonosporaceae</taxon>
        <taxon>Actinoallomurus</taxon>
    </lineage>
</organism>
<dbReference type="CDD" id="cd04433">
    <property type="entry name" value="AFD_class_I"/>
    <property type="match status" value="1"/>
</dbReference>
<dbReference type="InterPro" id="IPR000873">
    <property type="entry name" value="AMP-dep_synth/lig_dom"/>
</dbReference>
<dbReference type="InterPro" id="IPR050237">
    <property type="entry name" value="ATP-dep_AMP-bd_enzyme"/>
</dbReference>
<dbReference type="EMBL" id="VFOZ01000001">
    <property type="protein sequence ID" value="TQL99126.1"/>
    <property type="molecule type" value="Genomic_DNA"/>
</dbReference>
<dbReference type="PROSITE" id="PS00455">
    <property type="entry name" value="AMP_BINDING"/>
    <property type="match status" value="1"/>
</dbReference>
<keyword evidence="3" id="KW-0436">Ligase</keyword>
<dbReference type="Gene3D" id="3.40.50.12780">
    <property type="entry name" value="N-terminal domain of ligase-like"/>
    <property type="match status" value="1"/>
</dbReference>
<dbReference type="Pfam" id="PF00501">
    <property type="entry name" value="AMP-binding"/>
    <property type="match status" value="2"/>
</dbReference>